<keyword evidence="1" id="KW-0175">Coiled coil</keyword>
<evidence type="ECO:0008006" key="5">
    <source>
        <dbReference type="Google" id="ProtNLM"/>
    </source>
</evidence>
<gene>
    <name evidence="3" type="ORF">Anas_13709</name>
</gene>
<reference evidence="3 4" key="1">
    <citation type="journal article" date="2019" name="PLoS Biol.">
        <title>Sex chromosomes control vertical transmission of feminizing Wolbachia symbionts in an isopod.</title>
        <authorList>
            <person name="Becking T."/>
            <person name="Chebbi M.A."/>
            <person name="Giraud I."/>
            <person name="Moumen B."/>
            <person name="Laverre T."/>
            <person name="Caubet Y."/>
            <person name="Peccoud J."/>
            <person name="Gilbert C."/>
            <person name="Cordaux R."/>
        </authorList>
    </citation>
    <scope>NUCLEOTIDE SEQUENCE [LARGE SCALE GENOMIC DNA]</scope>
    <source>
        <strain evidence="3">ANa2</strain>
        <tissue evidence="3">Whole body excluding digestive tract and cuticle</tissue>
    </source>
</reference>
<dbReference type="AlphaFoldDB" id="A0A5N5TAX5"/>
<evidence type="ECO:0000313" key="4">
    <source>
        <dbReference type="Proteomes" id="UP000326759"/>
    </source>
</evidence>
<feature type="region of interest" description="Disordered" evidence="2">
    <location>
        <begin position="316"/>
        <end position="342"/>
    </location>
</feature>
<feature type="compositionally biased region" description="Low complexity" evidence="2">
    <location>
        <begin position="138"/>
        <end position="193"/>
    </location>
</feature>
<feature type="coiled-coil region" evidence="1">
    <location>
        <begin position="65"/>
        <end position="115"/>
    </location>
</feature>
<evidence type="ECO:0000256" key="1">
    <source>
        <dbReference type="SAM" id="Coils"/>
    </source>
</evidence>
<dbReference type="PANTHER" id="PTHR47331:SF5">
    <property type="entry name" value="RIBONUCLEASE H"/>
    <property type="match status" value="1"/>
</dbReference>
<accession>A0A5N5TAX5</accession>
<sequence length="566" mass="64637">MIKFQITYIKRRNCIIKCSQERLRLISELLKRDFKITHSKLNEIISECKIVIIQGRDTEGLKQTVSELEQVQIEAEAKLKVYSNDMERLEMYDDISKEEENLEVTKGEVREIKIQIYTLITKQEKENSAIDSSEILENSQPSSSSVPRSSRSSSQVPSSSVSRSSQSSNEVSSNPVPHASSSSSEVTSAGTATEEVFVETQSRNENGRHPTAQANLNPNANEFKPQLDISAINVLMENASLHRPEPPLFNGDPITYAAWKMAFHTLKLPAHIIHKWNDYAFKYVESMPRNHGGYPGFESFVKFVSEQARQACFASPTLQAERQTQGNGRPNYKEAPRSKNARSFATEAAVTNNQRDRNVKKYTCIYCKQAHALGTCNKFTNIPIQERRYFVKDRRLCLNCLRQGHVVKFCRNPNRCRTCNRPHHTLLHNETIPFEQRVPENRIETGEGSPHNKGEQANQRAIVHKIDLSKDNTFYRTQALILPIWVHSHDFPERRVLTYAMLDHQSNTSFINKDSLFKRLNLDGSPVDLSIKTISGTEFTKSVKCKNLILQGLRSKERNCICDHHT</sequence>
<name>A0A5N5TAX5_9CRUS</name>
<dbReference type="Proteomes" id="UP000326759">
    <property type="component" value="Unassembled WGS sequence"/>
</dbReference>
<evidence type="ECO:0000313" key="3">
    <source>
        <dbReference type="EMBL" id="KAB7503741.1"/>
    </source>
</evidence>
<organism evidence="3 4">
    <name type="scientific">Armadillidium nasatum</name>
    <dbReference type="NCBI Taxonomy" id="96803"/>
    <lineage>
        <taxon>Eukaryota</taxon>
        <taxon>Metazoa</taxon>
        <taxon>Ecdysozoa</taxon>
        <taxon>Arthropoda</taxon>
        <taxon>Crustacea</taxon>
        <taxon>Multicrustacea</taxon>
        <taxon>Malacostraca</taxon>
        <taxon>Eumalacostraca</taxon>
        <taxon>Peracarida</taxon>
        <taxon>Isopoda</taxon>
        <taxon>Oniscidea</taxon>
        <taxon>Crinocheta</taxon>
        <taxon>Armadillidiidae</taxon>
        <taxon>Armadillidium</taxon>
    </lineage>
</organism>
<proteinExistence type="predicted"/>
<comment type="caution">
    <text evidence="3">The sequence shown here is derived from an EMBL/GenBank/DDBJ whole genome shotgun (WGS) entry which is preliminary data.</text>
</comment>
<keyword evidence="4" id="KW-1185">Reference proteome</keyword>
<feature type="region of interest" description="Disordered" evidence="2">
    <location>
        <begin position="127"/>
        <end position="193"/>
    </location>
</feature>
<dbReference type="EMBL" id="SEYY01004527">
    <property type="protein sequence ID" value="KAB7503741.1"/>
    <property type="molecule type" value="Genomic_DNA"/>
</dbReference>
<evidence type="ECO:0000256" key="2">
    <source>
        <dbReference type="SAM" id="MobiDB-lite"/>
    </source>
</evidence>
<feature type="compositionally biased region" description="Polar residues" evidence="2">
    <location>
        <begin position="316"/>
        <end position="328"/>
    </location>
</feature>
<protein>
    <recommendedName>
        <fullName evidence="5">CCHC-type domain-containing protein</fullName>
    </recommendedName>
</protein>
<dbReference type="OrthoDB" id="5989194at2759"/>
<dbReference type="PANTHER" id="PTHR47331">
    <property type="entry name" value="PHD-TYPE DOMAIN-CONTAINING PROTEIN"/>
    <property type="match status" value="1"/>
</dbReference>